<keyword evidence="1" id="KW-0732">Signal</keyword>
<sequence length="50" mass="4936">MKVSILAVVALLGALGCVLGMGYGAGYGYVPYYAGANRGSSGFGDSGLCK</sequence>
<feature type="signal peptide" evidence="1">
    <location>
        <begin position="1"/>
        <end position="20"/>
    </location>
</feature>
<dbReference type="AlphaFoldDB" id="A0A9D4G300"/>
<dbReference type="EMBL" id="JAIWYP010000006">
    <property type="protein sequence ID" value="KAH3806627.1"/>
    <property type="molecule type" value="Genomic_DNA"/>
</dbReference>
<evidence type="ECO:0000313" key="3">
    <source>
        <dbReference type="Proteomes" id="UP000828390"/>
    </source>
</evidence>
<reference evidence="2" key="2">
    <citation type="submission" date="2020-11" db="EMBL/GenBank/DDBJ databases">
        <authorList>
            <person name="McCartney M.A."/>
            <person name="Auch B."/>
            <person name="Kono T."/>
            <person name="Mallez S."/>
            <person name="Becker A."/>
            <person name="Gohl D.M."/>
            <person name="Silverstein K.A.T."/>
            <person name="Koren S."/>
            <person name="Bechman K.B."/>
            <person name="Herman A."/>
            <person name="Abrahante J.E."/>
            <person name="Garbe J."/>
        </authorList>
    </citation>
    <scope>NUCLEOTIDE SEQUENCE</scope>
    <source>
        <strain evidence="2">Duluth1</strain>
        <tissue evidence="2">Whole animal</tissue>
    </source>
</reference>
<proteinExistence type="predicted"/>
<organism evidence="2 3">
    <name type="scientific">Dreissena polymorpha</name>
    <name type="common">Zebra mussel</name>
    <name type="synonym">Mytilus polymorpha</name>
    <dbReference type="NCBI Taxonomy" id="45954"/>
    <lineage>
        <taxon>Eukaryota</taxon>
        <taxon>Metazoa</taxon>
        <taxon>Spiralia</taxon>
        <taxon>Lophotrochozoa</taxon>
        <taxon>Mollusca</taxon>
        <taxon>Bivalvia</taxon>
        <taxon>Autobranchia</taxon>
        <taxon>Heteroconchia</taxon>
        <taxon>Euheterodonta</taxon>
        <taxon>Imparidentia</taxon>
        <taxon>Neoheterodontei</taxon>
        <taxon>Myida</taxon>
        <taxon>Dreissenoidea</taxon>
        <taxon>Dreissenidae</taxon>
        <taxon>Dreissena</taxon>
    </lineage>
</organism>
<name>A0A9D4G300_DREPO</name>
<evidence type="ECO:0000313" key="2">
    <source>
        <dbReference type="EMBL" id="KAH3806627.1"/>
    </source>
</evidence>
<comment type="caution">
    <text evidence="2">The sequence shown here is derived from an EMBL/GenBank/DDBJ whole genome shotgun (WGS) entry which is preliminary data.</text>
</comment>
<feature type="chain" id="PRO_5039107219" evidence="1">
    <location>
        <begin position="21"/>
        <end position="50"/>
    </location>
</feature>
<dbReference type="PROSITE" id="PS51257">
    <property type="entry name" value="PROKAR_LIPOPROTEIN"/>
    <property type="match status" value="1"/>
</dbReference>
<evidence type="ECO:0000256" key="1">
    <source>
        <dbReference type="SAM" id="SignalP"/>
    </source>
</evidence>
<reference evidence="2" key="1">
    <citation type="journal article" date="2019" name="bioRxiv">
        <title>The Genome of the Zebra Mussel, Dreissena polymorpha: A Resource for Invasive Species Research.</title>
        <authorList>
            <person name="McCartney M.A."/>
            <person name="Auch B."/>
            <person name="Kono T."/>
            <person name="Mallez S."/>
            <person name="Zhang Y."/>
            <person name="Obille A."/>
            <person name="Becker A."/>
            <person name="Abrahante J.E."/>
            <person name="Garbe J."/>
            <person name="Badalamenti J.P."/>
            <person name="Herman A."/>
            <person name="Mangelson H."/>
            <person name="Liachko I."/>
            <person name="Sullivan S."/>
            <person name="Sone E.D."/>
            <person name="Koren S."/>
            <person name="Silverstein K.A.T."/>
            <person name="Beckman K.B."/>
            <person name="Gohl D.M."/>
        </authorList>
    </citation>
    <scope>NUCLEOTIDE SEQUENCE</scope>
    <source>
        <strain evidence="2">Duluth1</strain>
        <tissue evidence="2">Whole animal</tissue>
    </source>
</reference>
<protein>
    <submittedName>
        <fullName evidence="2">Uncharacterized protein</fullName>
    </submittedName>
</protein>
<dbReference type="Proteomes" id="UP000828390">
    <property type="component" value="Unassembled WGS sequence"/>
</dbReference>
<gene>
    <name evidence="2" type="ORF">DPMN_134950</name>
</gene>
<accession>A0A9D4G300</accession>
<keyword evidence="3" id="KW-1185">Reference proteome</keyword>